<evidence type="ECO:0000256" key="2">
    <source>
        <dbReference type="ARBA" id="ARBA00009261"/>
    </source>
</evidence>
<dbReference type="NCBIfam" id="TIGR00835">
    <property type="entry name" value="agcS"/>
    <property type="match status" value="1"/>
</dbReference>
<comment type="similarity">
    <text evidence="2 9">Belongs to the alanine or glycine:cation symporter (AGCS) (TC 2.A.25) family.</text>
</comment>
<protein>
    <submittedName>
        <fullName evidence="10">Sodium/alanine symporter</fullName>
    </submittedName>
</protein>
<feature type="transmembrane region" description="Helical" evidence="9">
    <location>
        <begin position="12"/>
        <end position="30"/>
    </location>
</feature>
<feature type="transmembrane region" description="Helical" evidence="9">
    <location>
        <begin position="206"/>
        <end position="227"/>
    </location>
</feature>
<feature type="transmembrane region" description="Helical" evidence="9">
    <location>
        <begin position="233"/>
        <end position="256"/>
    </location>
</feature>
<dbReference type="GO" id="GO:0005886">
    <property type="term" value="C:plasma membrane"/>
    <property type="evidence" value="ECO:0007669"/>
    <property type="project" value="UniProtKB-SubCell"/>
</dbReference>
<evidence type="ECO:0000256" key="4">
    <source>
        <dbReference type="ARBA" id="ARBA00022475"/>
    </source>
</evidence>
<dbReference type="FunFam" id="1.20.1740.10:FF:000004">
    <property type="entry name" value="Sodium:alanine symporter family protein"/>
    <property type="match status" value="1"/>
</dbReference>
<evidence type="ECO:0000313" key="11">
    <source>
        <dbReference type="Proteomes" id="UP000028640"/>
    </source>
</evidence>
<dbReference type="PANTHER" id="PTHR30330:SF1">
    <property type="entry name" value="AMINO-ACID CARRIER PROTEIN ALST"/>
    <property type="match status" value="1"/>
</dbReference>
<dbReference type="Proteomes" id="UP000028640">
    <property type="component" value="Unassembled WGS sequence"/>
</dbReference>
<feature type="transmembrane region" description="Helical" evidence="9">
    <location>
        <begin position="352"/>
        <end position="372"/>
    </location>
</feature>
<evidence type="ECO:0000313" key="10">
    <source>
        <dbReference type="EMBL" id="KFC85738.1"/>
    </source>
</evidence>
<dbReference type="Pfam" id="PF01235">
    <property type="entry name" value="Na_Ala_symp"/>
    <property type="match status" value="1"/>
</dbReference>
<organism evidence="10 11">
    <name type="scientific">Ewingella americana (strain ATCC 33852 / DSM 4580 / CCUG 14506 / JCM 5911 / LMG 7869 / NCTC 12157 / CDC 1468-78)</name>
    <dbReference type="NCBI Taxonomy" id="910964"/>
    <lineage>
        <taxon>Bacteria</taxon>
        <taxon>Pseudomonadati</taxon>
        <taxon>Pseudomonadota</taxon>
        <taxon>Gammaproteobacteria</taxon>
        <taxon>Enterobacterales</taxon>
        <taxon>Yersiniaceae</taxon>
        <taxon>Ewingella</taxon>
    </lineage>
</organism>
<dbReference type="RefSeq" id="WP_034787028.1">
    <property type="nucleotide sequence ID" value="NZ_JMPJ01000017.1"/>
</dbReference>
<feature type="transmembrane region" description="Helical" evidence="9">
    <location>
        <begin position="92"/>
        <end position="116"/>
    </location>
</feature>
<keyword evidence="11" id="KW-1185">Reference proteome</keyword>
<evidence type="ECO:0000256" key="3">
    <source>
        <dbReference type="ARBA" id="ARBA00022448"/>
    </source>
</evidence>
<proteinExistence type="inferred from homology"/>
<evidence type="ECO:0000256" key="8">
    <source>
        <dbReference type="ARBA" id="ARBA00023136"/>
    </source>
</evidence>
<dbReference type="AlphaFoldDB" id="A0A085GPU3"/>
<evidence type="ECO:0000256" key="7">
    <source>
        <dbReference type="ARBA" id="ARBA00022989"/>
    </source>
</evidence>
<dbReference type="GO" id="GO:0005283">
    <property type="term" value="F:amino acid:sodium symporter activity"/>
    <property type="evidence" value="ECO:0007669"/>
    <property type="project" value="InterPro"/>
</dbReference>
<feature type="transmembrane region" description="Helical" evidence="9">
    <location>
        <begin position="178"/>
        <end position="197"/>
    </location>
</feature>
<feature type="transmembrane region" description="Helical" evidence="9">
    <location>
        <begin position="63"/>
        <end position="86"/>
    </location>
</feature>
<evidence type="ECO:0000256" key="1">
    <source>
        <dbReference type="ARBA" id="ARBA00004651"/>
    </source>
</evidence>
<keyword evidence="8 9" id="KW-0472">Membrane</keyword>
<dbReference type="InterPro" id="IPR001463">
    <property type="entry name" value="Na/Ala_symport"/>
</dbReference>
<dbReference type="EMBL" id="JMPJ01000017">
    <property type="protein sequence ID" value="KFC85738.1"/>
    <property type="molecule type" value="Genomic_DNA"/>
</dbReference>
<dbReference type="GeneID" id="78380953"/>
<sequence>MSEMLDFFDNILWGSILIYLLLGTGIYFSLRTRFIQFRLFGHIFSSHIHKNSSNPRGISTFQALCISLAARIGTGNVAGVALAITAGGPGAIFWMWVIALISMVTALFENTLAQLFKGRDLKGNYRGGPADYMEKGLGMRWMGILFSIMLVISFGLIFNALQANAIAQAASVSFDSNPYYVAAGLVVLTALTLFGGLKRFSKLTQWLVPFMAVGYLLMAIWVIGHNVERLPQVFVLIVKSAFGLQEVAAGAVGFAITQALTQGVQRGLFSNEAGMGSSPNAAALAAPTPAHPAAVGFSQMLGVFIDTIVICSATALIILSSGLLDAPDQQLTGIALIQQAVAAATGNALSHYLVSGFVFIFAFSSISANYVYAENNLVFLRSGEKAKLYVFRLLVLGMVAFGCLVKLPTVWKMADISMALMTIINLTALMLLSSIALKVIKDYERQRRMGKTPVFNPDHFPEFREQLTPDVWQKTPSQAKH</sequence>
<dbReference type="OrthoDB" id="9806926at2"/>
<keyword evidence="9" id="KW-0997">Cell inner membrane</keyword>
<evidence type="ECO:0000256" key="6">
    <source>
        <dbReference type="ARBA" id="ARBA00022847"/>
    </source>
</evidence>
<feature type="transmembrane region" description="Helical" evidence="9">
    <location>
        <begin position="301"/>
        <end position="324"/>
    </location>
</feature>
<dbReference type="STRING" id="910964.GEAM_0214"/>
<accession>A0A085GPU3</accession>
<evidence type="ECO:0000256" key="9">
    <source>
        <dbReference type="RuleBase" id="RU363064"/>
    </source>
</evidence>
<keyword evidence="5 9" id="KW-0812">Transmembrane</keyword>
<name>A0A085GPU3_EWIA3</name>
<dbReference type="PANTHER" id="PTHR30330">
    <property type="entry name" value="AGSS FAMILY TRANSPORTER, SODIUM-ALANINE"/>
    <property type="match status" value="1"/>
</dbReference>
<evidence type="ECO:0000256" key="5">
    <source>
        <dbReference type="ARBA" id="ARBA00022692"/>
    </source>
</evidence>
<feature type="transmembrane region" description="Helical" evidence="9">
    <location>
        <begin position="393"/>
        <end position="411"/>
    </location>
</feature>
<gene>
    <name evidence="10" type="primary">yaaJ</name>
    <name evidence="10" type="ORF">GEAM_0214</name>
</gene>
<comment type="caution">
    <text evidence="10">The sequence shown here is derived from an EMBL/GenBank/DDBJ whole genome shotgun (WGS) entry which is preliminary data.</text>
</comment>
<keyword evidence="6 9" id="KW-0769">Symport</keyword>
<comment type="subcellular location">
    <subcellularLocation>
        <location evidence="9">Cell inner membrane</location>
        <topology evidence="9">Multi-pass membrane protein</topology>
    </subcellularLocation>
    <subcellularLocation>
        <location evidence="1">Cell membrane</location>
        <topology evidence="1">Multi-pass membrane protein</topology>
    </subcellularLocation>
</comment>
<keyword evidence="4" id="KW-1003">Cell membrane</keyword>
<feature type="transmembrane region" description="Helical" evidence="9">
    <location>
        <begin position="137"/>
        <end position="158"/>
    </location>
</feature>
<dbReference type="PRINTS" id="PR00175">
    <property type="entry name" value="NAALASMPORT"/>
</dbReference>
<feature type="transmembrane region" description="Helical" evidence="9">
    <location>
        <begin position="417"/>
        <end position="440"/>
    </location>
</feature>
<dbReference type="eggNOG" id="COG1115">
    <property type="taxonomic scope" value="Bacteria"/>
</dbReference>
<reference evidence="10 11" key="1">
    <citation type="submission" date="2014-05" db="EMBL/GenBank/DDBJ databases">
        <title>ATOL: Assembling a taxonomically balanced genome-scale reconstruction of the evolutionary history of the Enterobacteriaceae.</title>
        <authorList>
            <person name="Plunkett G.III."/>
            <person name="Neeno-Eckwall E.C."/>
            <person name="Glasner J.D."/>
            <person name="Perna N.T."/>
        </authorList>
    </citation>
    <scope>NUCLEOTIDE SEQUENCE [LARGE SCALE GENOMIC DNA]</scope>
    <source>
        <strain evidence="10 11">ATCC 33852</strain>
    </source>
</reference>
<dbReference type="Gene3D" id="1.20.1740.10">
    <property type="entry name" value="Amino acid/polyamine transporter I"/>
    <property type="match status" value="1"/>
</dbReference>
<keyword evidence="7 9" id="KW-1133">Transmembrane helix</keyword>
<keyword evidence="3 9" id="KW-0813">Transport</keyword>